<evidence type="ECO:0000256" key="1">
    <source>
        <dbReference type="ARBA" id="ARBA00023015"/>
    </source>
</evidence>
<organism evidence="6 7">
    <name type="scientific">Micromonospora harpali</name>
    <dbReference type="NCBI Taxonomy" id="1490225"/>
    <lineage>
        <taxon>Bacteria</taxon>
        <taxon>Bacillati</taxon>
        <taxon>Actinomycetota</taxon>
        <taxon>Actinomycetes</taxon>
        <taxon>Micromonosporales</taxon>
        <taxon>Micromonosporaceae</taxon>
        <taxon>Micromonospora</taxon>
    </lineage>
</organism>
<evidence type="ECO:0000256" key="2">
    <source>
        <dbReference type="ARBA" id="ARBA00023125"/>
    </source>
</evidence>
<comment type="caution">
    <text evidence="4">Lacks conserved residue(s) required for the propagation of feature annotation.</text>
</comment>
<evidence type="ECO:0000256" key="3">
    <source>
        <dbReference type="ARBA" id="ARBA00023163"/>
    </source>
</evidence>
<feature type="non-terminal residue" evidence="6">
    <location>
        <position position="60"/>
    </location>
</feature>
<proteinExistence type="predicted"/>
<dbReference type="InterPro" id="IPR001647">
    <property type="entry name" value="HTH_TetR"/>
</dbReference>
<dbReference type="Proteomes" id="UP001596207">
    <property type="component" value="Unassembled WGS sequence"/>
</dbReference>
<comment type="caution">
    <text evidence="6">The sequence shown here is derived from an EMBL/GenBank/DDBJ whole genome shotgun (WGS) entry which is preliminary data.</text>
</comment>
<gene>
    <name evidence="6" type="ORF">ACFPZ4_35005</name>
</gene>
<evidence type="ECO:0000313" key="7">
    <source>
        <dbReference type="Proteomes" id="UP001596207"/>
    </source>
</evidence>
<keyword evidence="7" id="KW-1185">Reference proteome</keyword>
<name>A0ABW1I2E9_9ACTN</name>
<dbReference type="InterPro" id="IPR009057">
    <property type="entry name" value="Homeodomain-like_sf"/>
</dbReference>
<dbReference type="PANTHER" id="PTHR30055">
    <property type="entry name" value="HTH-TYPE TRANSCRIPTIONAL REGULATOR RUTR"/>
    <property type="match status" value="1"/>
</dbReference>
<feature type="domain" description="HTH tetR-type" evidence="5">
    <location>
        <begin position="20"/>
        <end position="60"/>
    </location>
</feature>
<evidence type="ECO:0000259" key="5">
    <source>
        <dbReference type="PROSITE" id="PS50977"/>
    </source>
</evidence>
<dbReference type="SUPFAM" id="SSF46689">
    <property type="entry name" value="Homeodomain-like"/>
    <property type="match status" value="1"/>
</dbReference>
<dbReference type="PANTHER" id="PTHR30055:SF234">
    <property type="entry name" value="HTH-TYPE TRANSCRIPTIONAL REGULATOR BETI"/>
    <property type="match status" value="1"/>
</dbReference>
<dbReference type="Gene3D" id="1.10.357.10">
    <property type="entry name" value="Tetracycline Repressor, domain 2"/>
    <property type="match status" value="1"/>
</dbReference>
<dbReference type="InterPro" id="IPR050109">
    <property type="entry name" value="HTH-type_TetR-like_transc_reg"/>
</dbReference>
<evidence type="ECO:0000256" key="4">
    <source>
        <dbReference type="PROSITE-ProRule" id="PRU00335"/>
    </source>
</evidence>
<keyword evidence="3" id="KW-0804">Transcription</keyword>
<evidence type="ECO:0000313" key="6">
    <source>
        <dbReference type="EMBL" id="MFC5946574.1"/>
    </source>
</evidence>
<sequence length="60" mass="6800">MRFEGVTSMGQPGLRERKKQKTRLALIDAALDLFLRQGYEATTVDQIAAAVEISPRTFFR</sequence>
<keyword evidence="1" id="KW-0805">Transcription regulation</keyword>
<dbReference type="PROSITE" id="PS50977">
    <property type="entry name" value="HTH_TETR_2"/>
    <property type="match status" value="1"/>
</dbReference>
<keyword evidence="2 4" id="KW-0238">DNA-binding</keyword>
<dbReference type="RefSeq" id="WP_377539715.1">
    <property type="nucleotide sequence ID" value="NZ_JBHSQQ010000905.1"/>
</dbReference>
<dbReference type="EMBL" id="JBHSQQ010000905">
    <property type="protein sequence ID" value="MFC5946574.1"/>
    <property type="molecule type" value="Genomic_DNA"/>
</dbReference>
<reference evidence="7" key="1">
    <citation type="journal article" date="2019" name="Int. J. Syst. Evol. Microbiol.">
        <title>The Global Catalogue of Microorganisms (GCM) 10K type strain sequencing project: providing services to taxonomists for standard genome sequencing and annotation.</title>
        <authorList>
            <consortium name="The Broad Institute Genomics Platform"/>
            <consortium name="The Broad Institute Genome Sequencing Center for Infectious Disease"/>
            <person name="Wu L."/>
            <person name="Ma J."/>
        </authorList>
    </citation>
    <scope>NUCLEOTIDE SEQUENCE [LARGE SCALE GENOMIC DNA]</scope>
    <source>
        <strain evidence="7">CGMCC 4.7173</strain>
    </source>
</reference>
<accession>A0ABW1I2E9</accession>
<protein>
    <submittedName>
        <fullName evidence="6">TetR/AcrR family transcriptional regulator</fullName>
    </submittedName>
</protein>
<dbReference type="Pfam" id="PF00440">
    <property type="entry name" value="TetR_N"/>
    <property type="match status" value="1"/>
</dbReference>